<protein>
    <submittedName>
        <fullName evidence="1">Uncharacterized protein</fullName>
    </submittedName>
</protein>
<evidence type="ECO:0000313" key="2">
    <source>
        <dbReference type="Proteomes" id="UP000030755"/>
    </source>
</evidence>
<sequence length="184" mass="21189">MENRAPSDLLARNTQRLENIDCPMRDLENKDVQEWVIDWLMNKLGLTQKTYWHGGNRLQKISVLLDYIEVSKDKDQRIGILDAMKNSTVDIEPLPSDLLLLSKNASTEINHTNLEDIDNIERIESIEFPDLQHLNSMPELLQNLNHKLKQASPWLKSSGIPTSSENYPDLTNVSKYVNSLNMFT</sequence>
<reference evidence="1 2" key="1">
    <citation type="journal article" date="2013" name="Curr. Biol.">
        <title>Shared signatures of parasitism and phylogenomics unite Cryptomycota and microsporidia.</title>
        <authorList>
            <person name="James T.Y."/>
            <person name="Pelin A."/>
            <person name="Bonen L."/>
            <person name="Ahrendt S."/>
            <person name="Sain D."/>
            <person name="Corradi N."/>
            <person name="Stajich J.E."/>
        </authorList>
    </citation>
    <scope>NUCLEOTIDE SEQUENCE [LARGE SCALE GENOMIC DNA]</scope>
    <source>
        <strain evidence="1 2">CSF55</strain>
    </source>
</reference>
<name>A0A075AZH8_ROZAC</name>
<accession>A0A075AZH8</accession>
<keyword evidence="2" id="KW-1185">Reference proteome</keyword>
<dbReference type="HOGENOM" id="CLU_1469004_0_0_1"/>
<dbReference type="AlphaFoldDB" id="A0A075AZH8"/>
<evidence type="ECO:0000313" key="1">
    <source>
        <dbReference type="EMBL" id="EPZ35554.1"/>
    </source>
</evidence>
<organism evidence="1 2">
    <name type="scientific">Rozella allomycis (strain CSF55)</name>
    <dbReference type="NCBI Taxonomy" id="988480"/>
    <lineage>
        <taxon>Eukaryota</taxon>
        <taxon>Fungi</taxon>
        <taxon>Fungi incertae sedis</taxon>
        <taxon>Cryptomycota</taxon>
        <taxon>Cryptomycota incertae sedis</taxon>
        <taxon>Rozella</taxon>
    </lineage>
</organism>
<gene>
    <name evidence="1" type="ORF">O9G_004918</name>
</gene>
<proteinExistence type="predicted"/>
<dbReference type="Proteomes" id="UP000030755">
    <property type="component" value="Unassembled WGS sequence"/>
</dbReference>
<dbReference type="EMBL" id="KE560815">
    <property type="protein sequence ID" value="EPZ35554.1"/>
    <property type="molecule type" value="Genomic_DNA"/>
</dbReference>